<dbReference type="Proteomes" id="UP000799428">
    <property type="component" value="Unassembled WGS sequence"/>
</dbReference>
<feature type="compositionally biased region" description="Basic and acidic residues" evidence="8">
    <location>
        <begin position="358"/>
        <end position="376"/>
    </location>
</feature>
<evidence type="ECO:0000256" key="3">
    <source>
        <dbReference type="ARBA" id="ARBA00007838"/>
    </source>
</evidence>
<dbReference type="Gene3D" id="3.10.50.40">
    <property type="match status" value="1"/>
</dbReference>
<dbReference type="GO" id="GO:0003755">
    <property type="term" value="F:peptidyl-prolyl cis-trans isomerase activity"/>
    <property type="evidence" value="ECO:0007669"/>
    <property type="project" value="UniProtKB-KW"/>
</dbReference>
<dbReference type="AlphaFoldDB" id="A0A6G1KET0"/>
<dbReference type="InterPro" id="IPR041232">
    <property type="entry name" value="NPL"/>
</dbReference>
<feature type="compositionally biased region" description="Basic and acidic residues" evidence="8">
    <location>
        <begin position="392"/>
        <end position="405"/>
    </location>
</feature>
<dbReference type="InterPro" id="IPR023566">
    <property type="entry name" value="PPIase_Fpr3/Fpr4-like"/>
</dbReference>
<evidence type="ECO:0000256" key="7">
    <source>
        <dbReference type="PROSITE-ProRule" id="PRU00277"/>
    </source>
</evidence>
<sequence>MSGMLPMSVFGLRVPAGLEPVSATLEFPASFRITMAALDPTAIPQLDDNYKTPRATLKLLRQRRDPEMDFGSDDGDDEDMDDDDIAAIKARLAGIISEEDDSDISDDDSEEEKNGGPSDPVKAKQAKQAALTKKLQEELDAEEMEVDSIPNGVNGKSSKGKAKAIDGEISSDDDDEDLDSEGDEVEEFVLCTLDPEKNYQQTLDITVGEHEEVYFTVSGTHDIFITGNYVIPPDELDEDSESDDEDYDGQGMEYDLSPDEDELDISESEDDVLDGLKDPRITEVESDEEEAPKLVSKKGKNKRPAESLDVDDSTLDALISKAAKSEEPTTNGEAKLSKKQAKKLKKNDGQAVAAAQESAKKEKADKAEAPGSDKKKVQFAKNLELGPTGSPKVEEKKEAKKEVPKGPRVVGGVTVEDKKEGKGRAAKKGDKIEMRYIGKLKNGKQFDSNKKGKPFSFKLGVGEVIKGWDIGVVGMTAGSERRLSIPAKLAYGNKALPDIPANSELIFDIKCISVS</sequence>
<protein>
    <recommendedName>
        <fullName evidence="7">peptidylprolyl isomerase</fullName>
        <ecNumber evidence="7">5.2.1.8</ecNumber>
    </recommendedName>
</protein>
<name>A0A6G1KET0_9PLEO</name>
<evidence type="ECO:0000313" key="10">
    <source>
        <dbReference type="EMBL" id="KAF2711280.1"/>
    </source>
</evidence>
<feature type="region of interest" description="Disordered" evidence="8">
    <location>
        <begin position="59"/>
        <end position="183"/>
    </location>
</feature>
<evidence type="ECO:0000256" key="6">
    <source>
        <dbReference type="ARBA" id="ARBA00023235"/>
    </source>
</evidence>
<dbReference type="PANTHER" id="PTHR43811:SF19">
    <property type="entry name" value="39 KDA FK506-BINDING NUCLEAR PROTEIN"/>
    <property type="match status" value="1"/>
</dbReference>
<dbReference type="FunFam" id="3.10.50.40:FF:000006">
    <property type="entry name" value="Peptidyl-prolyl cis-trans isomerase"/>
    <property type="match status" value="1"/>
</dbReference>
<feature type="compositionally biased region" description="Basic and acidic residues" evidence="8">
    <location>
        <begin position="274"/>
        <end position="283"/>
    </location>
</feature>
<dbReference type="PANTHER" id="PTHR43811">
    <property type="entry name" value="FKBP-TYPE PEPTIDYL-PROLYL CIS-TRANS ISOMERASE FKPA"/>
    <property type="match status" value="1"/>
</dbReference>
<dbReference type="PROSITE" id="PS50059">
    <property type="entry name" value="FKBP_PPIASE"/>
    <property type="match status" value="1"/>
</dbReference>
<accession>A0A6G1KET0</accession>
<evidence type="ECO:0000256" key="4">
    <source>
        <dbReference type="ARBA" id="ARBA00011865"/>
    </source>
</evidence>
<organism evidence="10 11">
    <name type="scientific">Pleomassaria siparia CBS 279.74</name>
    <dbReference type="NCBI Taxonomy" id="1314801"/>
    <lineage>
        <taxon>Eukaryota</taxon>
        <taxon>Fungi</taxon>
        <taxon>Dikarya</taxon>
        <taxon>Ascomycota</taxon>
        <taxon>Pezizomycotina</taxon>
        <taxon>Dothideomycetes</taxon>
        <taxon>Pleosporomycetidae</taxon>
        <taxon>Pleosporales</taxon>
        <taxon>Pleomassariaceae</taxon>
        <taxon>Pleomassaria</taxon>
    </lineage>
</organism>
<evidence type="ECO:0000256" key="5">
    <source>
        <dbReference type="ARBA" id="ARBA00023110"/>
    </source>
</evidence>
<dbReference type="OrthoDB" id="77911at2759"/>
<feature type="domain" description="PPIase FKBP-type" evidence="9">
    <location>
        <begin position="429"/>
        <end position="515"/>
    </location>
</feature>
<dbReference type="GO" id="GO:0000785">
    <property type="term" value="C:chromatin"/>
    <property type="evidence" value="ECO:0007669"/>
    <property type="project" value="TreeGrafter"/>
</dbReference>
<dbReference type="EMBL" id="MU005767">
    <property type="protein sequence ID" value="KAF2711280.1"/>
    <property type="molecule type" value="Genomic_DNA"/>
</dbReference>
<feature type="compositionally biased region" description="Acidic residues" evidence="8">
    <location>
        <begin position="169"/>
        <end position="183"/>
    </location>
</feature>
<dbReference type="InterPro" id="IPR046357">
    <property type="entry name" value="PPIase_dom_sf"/>
</dbReference>
<comment type="subunit">
    <text evidence="4">Binds to histones H3 and H4.</text>
</comment>
<comment type="catalytic activity">
    <reaction evidence="1 7">
        <text>[protein]-peptidylproline (omega=180) = [protein]-peptidylproline (omega=0)</text>
        <dbReference type="Rhea" id="RHEA:16237"/>
        <dbReference type="Rhea" id="RHEA-COMP:10747"/>
        <dbReference type="Rhea" id="RHEA-COMP:10748"/>
        <dbReference type="ChEBI" id="CHEBI:83833"/>
        <dbReference type="ChEBI" id="CHEBI:83834"/>
        <dbReference type="EC" id="5.2.1.8"/>
    </reaction>
</comment>
<evidence type="ECO:0000256" key="1">
    <source>
        <dbReference type="ARBA" id="ARBA00000971"/>
    </source>
</evidence>
<comment type="function">
    <text evidence="2">PPIase that acts as a histone chaperone. Histone proline isomerase that increases the rate of cis-trans isomerization at prolines on the histone H3 N-terminal tail. Proline isomerization influences H3 methylation thereby regulating gene expression.</text>
</comment>
<keyword evidence="11" id="KW-1185">Reference proteome</keyword>
<dbReference type="Pfam" id="PF00254">
    <property type="entry name" value="FKBP_C"/>
    <property type="match status" value="1"/>
</dbReference>
<evidence type="ECO:0000313" key="11">
    <source>
        <dbReference type="Proteomes" id="UP000799428"/>
    </source>
</evidence>
<dbReference type="SUPFAM" id="SSF54534">
    <property type="entry name" value="FKBP-like"/>
    <property type="match status" value="1"/>
</dbReference>
<feature type="compositionally biased region" description="Acidic residues" evidence="8">
    <location>
        <begin position="68"/>
        <end position="85"/>
    </location>
</feature>
<keyword evidence="5 7" id="KW-0697">Rotamase</keyword>
<dbReference type="Gene3D" id="2.60.120.340">
    <property type="entry name" value="Nucleoplasmin core domain"/>
    <property type="match status" value="1"/>
</dbReference>
<dbReference type="InterPro" id="IPR001179">
    <property type="entry name" value="PPIase_FKBP_dom"/>
</dbReference>
<feature type="compositionally biased region" description="Acidic residues" evidence="8">
    <location>
        <begin position="97"/>
        <end position="111"/>
    </location>
</feature>
<dbReference type="Pfam" id="PF17800">
    <property type="entry name" value="NPL"/>
    <property type="match status" value="1"/>
</dbReference>
<evidence type="ECO:0000259" key="9">
    <source>
        <dbReference type="PROSITE" id="PS50059"/>
    </source>
</evidence>
<keyword evidence="6 7" id="KW-0413">Isomerase</keyword>
<feature type="compositionally biased region" description="Acidic residues" evidence="8">
    <location>
        <begin position="256"/>
        <end position="273"/>
    </location>
</feature>
<evidence type="ECO:0000256" key="2">
    <source>
        <dbReference type="ARBA" id="ARBA00002221"/>
    </source>
</evidence>
<comment type="similarity">
    <text evidence="3">Belongs to the FKBP-type PPIase family. FKBP3/4 subfamily.</text>
</comment>
<feature type="region of interest" description="Disordered" evidence="8">
    <location>
        <begin position="230"/>
        <end position="409"/>
    </location>
</feature>
<dbReference type="PIRSF" id="PIRSF001473">
    <property type="entry name" value="FK506-bp_FPR3"/>
    <property type="match status" value="1"/>
</dbReference>
<reference evidence="10" key="1">
    <citation type="journal article" date="2020" name="Stud. Mycol.">
        <title>101 Dothideomycetes genomes: a test case for predicting lifestyles and emergence of pathogens.</title>
        <authorList>
            <person name="Haridas S."/>
            <person name="Albert R."/>
            <person name="Binder M."/>
            <person name="Bloem J."/>
            <person name="Labutti K."/>
            <person name="Salamov A."/>
            <person name="Andreopoulos B."/>
            <person name="Baker S."/>
            <person name="Barry K."/>
            <person name="Bills G."/>
            <person name="Bluhm B."/>
            <person name="Cannon C."/>
            <person name="Castanera R."/>
            <person name="Culley D."/>
            <person name="Daum C."/>
            <person name="Ezra D."/>
            <person name="Gonzalez J."/>
            <person name="Henrissat B."/>
            <person name="Kuo A."/>
            <person name="Liang C."/>
            <person name="Lipzen A."/>
            <person name="Lutzoni F."/>
            <person name="Magnuson J."/>
            <person name="Mondo S."/>
            <person name="Nolan M."/>
            <person name="Ohm R."/>
            <person name="Pangilinan J."/>
            <person name="Park H.-J."/>
            <person name="Ramirez L."/>
            <person name="Alfaro M."/>
            <person name="Sun H."/>
            <person name="Tritt A."/>
            <person name="Yoshinaga Y."/>
            <person name="Zwiers L.-H."/>
            <person name="Turgeon B."/>
            <person name="Goodwin S."/>
            <person name="Spatafora J."/>
            <person name="Crous P."/>
            <person name="Grigoriev I."/>
        </authorList>
    </citation>
    <scope>NUCLEOTIDE SEQUENCE</scope>
    <source>
        <strain evidence="10">CBS 279.74</strain>
    </source>
</reference>
<gene>
    <name evidence="10" type="ORF">K504DRAFT_465051</name>
</gene>
<evidence type="ECO:0000256" key="8">
    <source>
        <dbReference type="SAM" id="MobiDB-lite"/>
    </source>
</evidence>
<feature type="compositionally biased region" description="Acidic residues" evidence="8">
    <location>
        <begin position="234"/>
        <end position="248"/>
    </location>
</feature>
<proteinExistence type="inferred from homology"/>
<dbReference type="EC" id="5.2.1.8" evidence="7"/>
<dbReference type="GO" id="GO:0005730">
    <property type="term" value="C:nucleolus"/>
    <property type="evidence" value="ECO:0007669"/>
    <property type="project" value="TreeGrafter"/>
</dbReference>